<accession>A0AA41Z146</accession>
<dbReference type="Pfam" id="PF00528">
    <property type="entry name" value="BPD_transp_1"/>
    <property type="match status" value="1"/>
</dbReference>
<dbReference type="Gene3D" id="1.10.3720.10">
    <property type="entry name" value="MetI-like"/>
    <property type="match status" value="1"/>
</dbReference>
<dbReference type="InterPro" id="IPR000515">
    <property type="entry name" value="MetI-like"/>
</dbReference>
<feature type="transmembrane region" description="Helical" evidence="9">
    <location>
        <begin position="186"/>
        <end position="207"/>
    </location>
</feature>
<comment type="caution">
    <text evidence="11">The sequence shown here is derived from an EMBL/GenBank/DDBJ whole genome shotgun (WGS) entry which is preliminary data.</text>
</comment>
<dbReference type="RefSeq" id="WP_282588190.1">
    <property type="nucleotide sequence ID" value="NZ_JAMOIM010000033.1"/>
</dbReference>
<evidence type="ECO:0000256" key="4">
    <source>
        <dbReference type="ARBA" id="ARBA00022475"/>
    </source>
</evidence>
<dbReference type="PANTHER" id="PTHR30614:SF0">
    <property type="entry name" value="L-CYSTINE TRANSPORT SYSTEM PERMEASE PROTEIN TCYL"/>
    <property type="match status" value="1"/>
</dbReference>
<dbReference type="CDD" id="cd06261">
    <property type="entry name" value="TM_PBP2"/>
    <property type="match status" value="1"/>
</dbReference>
<evidence type="ECO:0000256" key="9">
    <source>
        <dbReference type="RuleBase" id="RU363032"/>
    </source>
</evidence>
<keyword evidence="6" id="KW-0029">Amino-acid transport</keyword>
<evidence type="ECO:0000256" key="5">
    <source>
        <dbReference type="ARBA" id="ARBA00022692"/>
    </source>
</evidence>
<sequence length="239" mass="25208">MTDAFAVLRDHAGLLAQGLLLTVLLASAGIVAGLVLAVPLALAKLSRHRVVRGLGTELIELLRNMPFVVLLVVVHFGAPRLLIRFAPSTSGVVALALYGAAYFAEVLRGAFLSVPRGQTEGAHALGLTGRATLIAVVAPQTTAAAVPPGRVVAVMLLKDSAVLSIISVPELTHAAMRIQAESFATVPVFAALALLYWLMTLGLSAAVDRLEARTRLRRRTSLRGSTVAARYLALDWPLV</sequence>
<dbReference type="InterPro" id="IPR010065">
    <property type="entry name" value="AA_ABC_transptr_permease_3TM"/>
</dbReference>
<dbReference type="Proteomes" id="UP001165667">
    <property type="component" value="Unassembled WGS sequence"/>
</dbReference>
<comment type="subcellular location">
    <subcellularLocation>
        <location evidence="1">Cell inner membrane</location>
        <topology evidence="1">Multi-pass membrane protein</topology>
    </subcellularLocation>
    <subcellularLocation>
        <location evidence="9">Cell membrane</location>
        <topology evidence="9">Multi-pass membrane protein</topology>
    </subcellularLocation>
</comment>
<organism evidence="11 12">
    <name type="scientific">Lichenifustis flavocetrariae</name>
    <dbReference type="NCBI Taxonomy" id="2949735"/>
    <lineage>
        <taxon>Bacteria</taxon>
        <taxon>Pseudomonadati</taxon>
        <taxon>Pseudomonadota</taxon>
        <taxon>Alphaproteobacteria</taxon>
        <taxon>Hyphomicrobiales</taxon>
        <taxon>Lichenihabitantaceae</taxon>
        <taxon>Lichenifustis</taxon>
    </lineage>
</organism>
<evidence type="ECO:0000256" key="1">
    <source>
        <dbReference type="ARBA" id="ARBA00004429"/>
    </source>
</evidence>
<keyword evidence="12" id="KW-1185">Reference proteome</keyword>
<evidence type="ECO:0000256" key="7">
    <source>
        <dbReference type="ARBA" id="ARBA00022989"/>
    </source>
</evidence>
<feature type="transmembrane region" description="Helical" evidence="9">
    <location>
        <begin position="85"/>
        <end position="104"/>
    </location>
</feature>
<dbReference type="AlphaFoldDB" id="A0AA41Z146"/>
<keyword evidence="4" id="KW-1003">Cell membrane</keyword>
<dbReference type="SUPFAM" id="SSF161098">
    <property type="entry name" value="MetI-like"/>
    <property type="match status" value="1"/>
</dbReference>
<gene>
    <name evidence="11" type="ORF">M8523_28035</name>
</gene>
<dbReference type="InterPro" id="IPR035906">
    <property type="entry name" value="MetI-like_sf"/>
</dbReference>
<name>A0AA41Z146_9HYPH</name>
<protein>
    <submittedName>
        <fullName evidence="11">Amino acid ABC transporter permease</fullName>
    </submittedName>
</protein>
<evidence type="ECO:0000313" key="12">
    <source>
        <dbReference type="Proteomes" id="UP001165667"/>
    </source>
</evidence>
<dbReference type="GO" id="GO:0022857">
    <property type="term" value="F:transmembrane transporter activity"/>
    <property type="evidence" value="ECO:0007669"/>
    <property type="project" value="InterPro"/>
</dbReference>
<dbReference type="GO" id="GO:0043190">
    <property type="term" value="C:ATP-binding cassette (ABC) transporter complex"/>
    <property type="evidence" value="ECO:0007669"/>
    <property type="project" value="InterPro"/>
</dbReference>
<reference evidence="11" key="1">
    <citation type="submission" date="2022-05" db="EMBL/GenBank/DDBJ databases">
        <authorList>
            <person name="Pankratov T."/>
        </authorList>
    </citation>
    <scope>NUCLEOTIDE SEQUENCE</scope>
    <source>
        <strain evidence="11">BP6-180914</strain>
    </source>
</reference>
<dbReference type="EMBL" id="JAMOIM010000033">
    <property type="protein sequence ID" value="MCW6511814.1"/>
    <property type="molecule type" value="Genomic_DNA"/>
</dbReference>
<keyword evidence="5 9" id="KW-0812">Transmembrane</keyword>
<comment type="similarity">
    <text evidence="2">Belongs to the binding-protein-dependent transport system permease family. HisMQ subfamily.</text>
</comment>
<keyword evidence="3 9" id="KW-0813">Transport</keyword>
<dbReference type="PROSITE" id="PS50928">
    <property type="entry name" value="ABC_TM1"/>
    <property type="match status" value="1"/>
</dbReference>
<evidence type="ECO:0000256" key="8">
    <source>
        <dbReference type="ARBA" id="ARBA00023136"/>
    </source>
</evidence>
<evidence type="ECO:0000313" key="11">
    <source>
        <dbReference type="EMBL" id="MCW6511814.1"/>
    </source>
</evidence>
<dbReference type="PANTHER" id="PTHR30614">
    <property type="entry name" value="MEMBRANE COMPONENT OF AMINO ACID ABC TRANSPORTER"/>
    <property type="match status" value="1"/>
</dbReference>
<evidence type="ECO:0000256" key="3">
    <source>
        <dbReference type="ARBA" id="ARBA00022448"/>
    </source>
</evidence>
<keyword evidence="7 9" id="KW-1133">Transmembrane helix</keyword>
<evidence type="ECO:0000259" key="10">
    <source>
        <dbReference type="PROSITE" id="PS50928"/>
    </source>
</evidence>
<keyword evidence="8 9" id="KW-0472">Membrane</keyword>
<dbReference type="InterPro" id="IPR043429">
    <property type="entry name" value="ArtM/GltK/GlnP/TcyL/YhdX-like"/>
</dbReference>
<evidence type="ECO:0000256" key="2">
    <source>
        <dbReference type="ARBA" id="ARBA00010072"/>
    </source>
</evidence>
<evidence type="ECO:0000256" key="6">
    <source>
        <dbReference type="ARBA" id="ARBA00022970"/>
    </source>
</evidence>
<dbReference type="GO" id="GO:0006865">
    <property type="term" value="P:amino acid transport"/>
    <property type="evidence" value="ECO:0007669"/>
    <property type="project" value="UniProtKB-KW"/>
</dbReference>
<proteinExistence type="inferred from homology"/>
<feature type="domain" description="ABC transmembrane type-1" evidence="10">
    <location>
        <begin position="19"/>
        <end position="207"/>
    </location>
</feature>
<dbReference type="NCBIfam" id="TIGR01726">
    <property type="entry name" value="HEQRo_perm_3TM"/>
    <property type="match status" value="1"/>
</dbReference>